<proteinExistence type="predicted"/>
<comment type="caution">
    <text evidence="2">The sequence shown here is derived from an EMBL/GenBank/DDBJ whole genome shotgun (WGS) entry which is preliminary data.</text>
</comment>
<sequence>MTTHPSRLSKPDIHTTAGKLADLRSRREAAMAPSGEAAIEKVHAKGKLTARERILALLDEGSFVEMRRSRAALIKKD</sequence>
<dbReference type="AlphaFoldDB" id="A0A177Y6X2"/>
<feature type="region of interest" description="Disordered" evidence="1">
    <location>
        <begin position="1"/>
        <end position="22"/>
    </location>
</feature>
<evidence type="ECO:0000256" key="1">
    <source>
        <dbReference type="SAM" id="MobiDB-lite"/>
    </source>
</evidence>
<dbReference type="Gene3D" id="3.90.226.10">
    <property type="entry name" value="2-enoyl-CoA Hydratase, Chain A, domain 1"/>
    <property type="match status" value="1"/>
</dbReference>
<evidence type="ECO:0008006" key="4">
    <source>
        <dbReference type="Google" id="ProtNLM"/>
    </source>
</evidence>
<evidence type="ECO:0000313" key="3">
    <source>
        <dbReference type="Proteomes" id="UP000077519"/>
    </source>
</evidence>
<protein>
    <recommendedName>
        <fullName evidence="4">Methylmalonyl-CoA carboxyltransferase</fullName>
    </recommendedName>
</protein>
<name>A0A177Y6X2_9NOCA</name>
<accession>A0A177Y6X2</accession>
<dbReference type="InterPro" id="IPR029045">
    <property type="entry name" value="ClpP/crotonase-like_dom_sf"/>
</dbReference>
<keyword evidence="3" id="KW-1185">Reference proteome</keyword>
<gene>
    <name evidence="2" type="ORF">A3K89_13580</name>
</gene>
<dbReference type="Proteomes" id="UP000077519">
    <property type="component" value="Unassembled WGS sequence"/>
</dbReference>
<evidence type="ECO:0000313" key="2">
    <source>
        <dbReference type="EMBL" id="OAK51235.1"/>
    </source>
</evidence>
<dbReference type="SUPFAM" id="SSF52096">
    <property type="entry name" value="ClpP/crotonase"/>
    <property type="match status" value="1"/>
</dbReference>
<dbReference type="EMBL" id="LVHI01000040">
    <property type="protein sequence ID" value="OAK51235.1"/>
    <property type="molecule type" value="Genomic_DNA"/>
</dbReference>
<reference evidence="2 3" key="1">
    <citation type="submission" date="2016-03" db="EMBL/GenBank/DDBJ databases">
        <title>Genome sequence of Rhodococcus kyotonensis KB10.</title>
        <authorList>
            <person name="Jeong H."/>
            <person name="Hong C.E."/>
            <person name="Jo S.H."/>
            <person name="Park J.M."/>
        </authorList>
    </citation>
    <scope>NUCLEOTIDE SEQUENCE [LARGE SCALE GENOMIC DNA]</scope>
    <source>
        <strain evidence="2 3">KB10</strain>
    </source>
</reference>
<organism evidence="2 3">
    <name type="scientific">Rhodococcoides kyotonense</name>
    <dbReference type="NCBI Taxonomy" id="398843"/>
    <lineage>
        <taxon>Bacteria</taxon>
        <taxon>Bacillati</taxon>
        <taxon>Actinomycetota</taxon>
        <taxon>Actinomycetes</taxon>
        <taxon>Mycobacteriales</taxon>
        <taxon>Nocardiaceae</taxon>
        <taxon>Rhodococcoides</taxon>
    </lineage>
</organism>